<dbReference type="KEGG" id="pbor:BSF38_05255"/>
<dbReference type="InterPro" id="IPR020841">
    <property type="entry name" value="PKS_Beta-ketoAc_synthase_dom"/>
</dbReference>
<dbReference type="SMART" id="SM00825">
    <property type="entry name" value="PKS_KS"/>
    <property type="match status" value="1"/>
</dbReference>
<dbReference type="InterPro" id="IPR000794">
    <property type="entry name" value="Beta-ketoacyl_synthase"/>
</dbReference>
<dbReference type="Gene3D" id="3.40.47.10">
    <property type="match status" value="1"/>
</dbReference>
<dbReference type="SUPFAM" id="SSF53901">
    <property type="entry name" value="Thiolase-like"/>
    <property type="match status" value="2"/>
</dbReference>
<gene>
    <name evidence="5" type="primary">fabF_7</name>
    <name evidence="5" type="ORF">BSF38_05255</name>
</gene>
<dbReference type="PANTHER" id="PTHR11712">
    <property type="entry name" value="POLYKETIDE SYNTHASE-RELATED"/>
    <property type="match status" value="1"/>
</dbReference>
<evidence type="ECO:0000256" key="2">
    <source>
        <dbReference type="ARBA" id="ARBA00022679"/>
    </source>
</evidence>
<organism evidence="5 6">
    <name type="scientific">Paludisphaera borealis</name>
    <dbReference type="NCBI Taxonomy" id="1387353"/>
    <lineage>
        <taxon>Bacteria</taxon>
        <taxon>Pseudomonadati</taxon>
        <taxon>Planctomycetota</taxon>
        <taxon>Planctomycetia</taxon>
        <taxon>Isosphaerales</taxon>
        <taxon>Isosphaeraceae</taxon>
        <taxon>Paludisphaera</taxon>
    </lineage>
</organism>
<dbReference type="GO" id="GO:0004315">
    <property type="term" value="F:3-oxoacyl-[acyl-carrier-protein] synthase activity"/>
    <property type="evidence" value="ECO:0007669"/>
    <property type="project" value="UniProtKB-EC"/>
</dbReference>
<evidence type="ECO:0000313" key="5">
    <source>
        <dbReference type="EMBL" id="APW63681.1"/>
    </source>
</evidence>
<proteinExistence type="inferred from homology"/>
<dbReference type="OrthoDB" id="256530at2"/>
<sequence>MSDNDPERAVWITGVGLASPLGCDLSTLEANFLAGRSGVSAVSGFPTADYPSRIAASLGAVPCPPSLDPQAFARLPRLEQAALWSVESALRDAGWWERRGDVRVGLVLGLGAEWLELWEVDRLAGGDRVQDPARDHESTLERVRRACGLDGPTLTLSAACASSNFAFEIGRTWLRRGLADVCVVGGCELAVTPVGLATFGNLRALSRRNDDPARASRPFDKDRDGFVLGEGGVACVLETADRACHRSARVYAEVAGFGASSDAHHIVIPSPHPEPAGQAVRRALTDARLDPGDVDHINAHATSTAVGDASEAAVLRLIFGDALDRIPATSTKSMTGHMLTAAGAIEALACITAMKHGAIPPTVNLDEPDVDLCLVAHESRPHRVATALSNSFGFGGGNSCLVLRSV</sequence>
<evidence type="ECO:0000259" key="4">
    <source>
        <dbReference type="PROSITE" id="PS52004"/>
    </source>
</evidence>
<dbReference type="AlphaFoldDB" id="A0A1U7CXN9"/>
<evidence type="ECO:0000313" key="6">
    <source>
        <dbReference type="Proteomes" id="UP000186309"/>
    </source>
</evidence>
<dbReference type="Pfam" id="PF02801">
    <property type="entry name" value="Ketoacyl-synt_C"/>
    <property type="match status" value="1"/>
</dbReference>
<reference evidence="6" key="1">
    <citation type="submission" date="2016-12" db="EMBL/GenBank/DDBJ databases">
        <title>Comparative genomics of four Isosphaeraceae planctomycetes: a common pool of plasmids and glycoside hydrolase genes.</title>
        <authorList>
            <person name="Ivanova A."/>
        </authorList>
    </citation>
    <scope>NUCLEOTIDE SEQUENCE [LARGE SCALE GENOMIC DNA]</scope>
    <source>
        <strain evidence="6">PX4</strain>
    </source>
</reference>
<dbReference type="Pfam" id="PF00109">
    <property type="entry name" value="ketoacyl-synt"/>
    <property type="match status" value="1"/>
</dbReference>
<dbReference type="GO" id="GO:0006633">
    <property type="term" value="P:fatty acid biosynthetic process"/>
    <property type="evidence" value="ECO:0007669"/>
    <property type="project" value="InterPro"/>
</dbReference>
<protein>
    <submittedName>
        <fullName evidence="5">3-oxoacyl-[acyl-carrier-protein] synthase 2</fullName>
        <ecNumber evidence="5">2.3.1.179</ecNumber>
    </submittedName>
</protein>
<feature type="domain" description="Ketosynthase family 3 (KS3)" evidence="4">
    <location>
        <begin position="7"/>
        <end position="405"/>
    </location>
</feature>
<dbReference type="EMBL" id="CP019082">
    <property type="protein sequence ID" value="APW63681.1"/>
    <property type="molecule type" value="Genomic_DNA"/>
</dbReference>
<comment type="similarity">
    <text evidence="1 3">Belongs to the thiolase-like superfamily. Beta-ketoacyl-ACP synthases family.</text>
</comment>
<dbReference type="PANTHER" id="PTHR11712:SF336">
    <property type="entry name" value="3-OXOACYL-[ACYL-CARRIER-PROTEIN] SYNTHASE, MITOCHONDRIAL"/>
    <property type="match status" value="1"/>
</dbReference>
<evidence type="ECO:0000256" key="1">
    <source>
        <dbReference type="ARBA" id="ARBA00008467"/>
    </source>
</evidence>
<dbReference type="InterPro" id="IPR014031">
    <property type="entry name" value="Ketoacyl_synth_C"/>
</dbReference>
<dbReference type="RefSeq" id="WP_076349997.1">
    <property type="nucleotide sequence ID" value="NZ_CP019082.1"/>
</dbReference>
<dbReference type="InterPro" id="IPR018201">
    <property type="entry name" value="Ketoacyl_synth_AS"/>
</dbReference>
<dbReference type="InterPro" id="IPR016039">
    <property type="entry name" value="Thiolase-like"/>
</dbReference>
<keyword evidence="6" id="KW-1185">Reference proteome</keyword>
<dbReference type="PROSITE" id="PS52004">
    <property type="entry name" value="KS3_2"/>
    <property type="match status" value="1"/>
</dbReference>
<keyword evidence="2 3" id="KW-0808">Transferase</keyword>
<dbReference type="STRING" id="1387353.BSF38_05255"/>
<evidence type="ECO:0000256" key="3">
    <source>
        <dbReference type="RuleBase" id="RU003694"/>
    </source>
</evidence>
<dbReference type="EC" id="2.3.1.179" evidence="5"/>
<dbReference type="InterPro" id="IPR014030">
    <property type="entry name" value="Ketoacyl_synth_N"/>
</dbReference>
<dbReference type="Proteomes" id="UP000186309">
    <property type="component" value="Chromosome"/>
</dbReference>
<keyword evidence="5" id="KW-0012">Acyltransferase</keyword>
<dbReference type="CDD" id="cd00834">
    <property type="entry name" value="KAS_I_II"/>
    <property type="match status" value="1"/>
</dbReference>
<accession>A0A1U7CXN9</accession>
<dbReference type="PROSITE" id="PS00606">
    <property type="entry name" value="KS3_1"/>
    <property type="match status" value="1"/>
</dbReference>
<name>A0A1U7CXN9_9BACT</name>